<dbReference type="AlphaFoldDB" id="A0A077ZNM8"/>
<accession>A0A077ZNM8</accession>
<gene>
    <name evidence="2" type="ORF">TTRE_0000865501</name>
</gene>
<keyword evidence="1" id="KW-0732">Signal</keyword>
<proteinExistence type="predicted"/>
<reference evidence="2" key="1">
    <citation type="submission" date="2014-01" db="EMBL/GenBank/DDBJ databases">
        <authorList>
            <person name="Aslett M."/>
        </authorList>
    </citation>
    <scope>NUCLEOTIDE SEQUENCE</scope>
</reference>
<dbReference type="OrthoDB" id="5934446at2759"/>
<protein>
    <submittedName>
        <fullName evidence="2">Uncharacterized protein</fullName>
    </submittedName>
</protein>
<name>A0A077ZNM8_TRITR</name>
<reference evidence="2" key="2">
    <citation type="submission" date="2014-03" db="EMBL/GenBank/DDBJ databases">
        <title>The whipworm genome and dual-species transcriptomics of an intimate host-pathogen interaction.</title>
        <authorList>
            <person name="Foth B.J."/>
            <person name="Tsai I.J."/>
            <person name="Reid A.J."/>
            <person name="Bancroft A.J."/>
            <person name="Nichol S."/>
            <person name="Tracey A."/>
            <person name="Holroyd N."/>
            <person name="Cotton J.A."/>
            <person name="Stanley E.J."/>
            <person name="Zarowiecki M."/>
            <person name="Liu J.Z."/>
            <person name="Huckvale T."/>
            <person name="Cooper P.J."/>
            <person name="Grencis R.K."/>
            <person name="Berriman M."/>
        </authorList>
    </citation>
    <scope>NUCLEOTIDE SEQUENCE [LARGE SCALE GENOMIC DNA]</scope>
</reference>
<feature type="chain" id="PRO_5001728931" evidence="1">
    <location>
        <begin position="20"/>
        <end position="558"/>
    </location>
</feature>
<evidence type="ECO:0000313" key="3">
    <source>
        <dbReference type="Proteomes" id="UP000030665"/>
    </source>
</evidence>
<dbReference type="EMBL" id="HG806998">
    <property type="protein sequence ID" value="CDW60290.1"/>
    <property type="molecule type" value="Genomic_DNA"/>
</dbReference>
<feature type="signal peptide" evidence="1">
    <location>
        <begin position="1"/>
        <end position="19"/>
    </location>
</feature>
<sequence>MRRTFAILLCWAIQAVIFALHLSDENYLNALTQTSFITKAEEEELAGRPIPGHAVSHFLKALYLDLGKPFFARKDLRTLTDEEYAERLLYPRYITKKEYEDILQNEELMVDSTVVMENREVPSGVLSKLLKSLGFKDLDLSRVHLDSVDCLYLLSSKYFMTSTEEEEARRTKTRLGQRVVLPDMDVEAHHVSLFLKKLEVGPIPFDIKRLSDMGYLALLASPDYTPVQISQSTKVLPDRYLPSAFVSVYLKKFKIPMAKSRLTNGADLTDYDYAALLTLPHYVTRSQFDEAIEKGYDVIDSTRVLDDRSLSSKALSKLLKDMMMSCTNELTIGDITDKVKENVSQREAKAWWLTVESMYKFFSHLPQNYELNGKTDDMQNIVVQFRPLLNAPTCLSKSKRVFAPDTMTSTNKVVKEAPNMAKRNFAGAPSQQLLNEAELPSDVGDYIFADRQSFDQFLSDRPYLFVQAGKYSYSMFDERTASLLVCLNNAVWRNGNSMPIASLVSVAAEELPTPNNVAELQSFLARHRRLFRVENGTVEVKCKIDGFRRVCELMDRLG</sequence>
<keyword evidence="3" id="KW-1185">Reference proteome</keyword>
<evidence type="ECO:0000313" key="2">
    <source>
        <dbReference type="EMBL" id="CDW60290.1"/>
    </source>
</evidence>
<organism evidence="2 3">
    <name type="scientific">Trichuris trichiura</name>
    <name type="common">Whipworm</name>
    <name type="synonym">Trichocephalus trichiurus</name>
    <dbReference type="NCBI Taxonomy" id="36087"/>
    <lineage>
        <taxon>Eukaryota</taxon>
        <taxon>Metazoa</taxon>
        <taxon>Ecdysozoa</taxon>
        <taxon>Nematoda</taxon>
        <taxon>Enoplea</taxon>
        <taxon>Dorylaimia</taxon>
        <taxon>Trichinellida</taxon>
        <taxon>Trichuridae</taxon>
        <taxon>Trichuris</taxon>
    </lineage>
</organism>
<evidence type="ECO:0000256" key="1">
    <source>
        <dbReference type="SAM" id="SignalP"/>
    </source>
</evidence>
<dbReference type="Proteomes" id="UP000030665">
    <property type="component" value="Unassembled WGS sequence"/>
</dbReference>